<dbReference type="RefSeq" id="WP_301193246.1">
    <property type="nucleotide sequence ID" value="NZ_JAPDPJ010000166.1"/>
</dbReference>
<sequence>MGIDERLIEWINKTGYPLEIFTESVLSKYDYKIINSEIYQDKENNISRELDLFASKSWDIEDFKVNLDIHLLIECKKSTKPFLLLKNNSIKEEKLSLGEIYGSNDLLSMIFLTGSPTEIDVPGKFESGFKLIQAFNTSDETIHKAVNTLLKSFNHFISKEKEYEDDYKTDNVHSIVLPILIIDAPFYALGLNKDSELEINEIETGILKHRSHLNRFENDTFPITIITKNKVEDFAKSINIFGELFFKYLVENPDYNINNLQNLEIKVRNNA</sequence>
<name>A0AAE3M9E7_9BACT</name>
<evidence type="ECO:0000313" key="2">
    <source>
        <dbReference type="Proteomes" id="UP001209229"/>
    </source>
</evidence>
<evidence type="ECO:0000313" key="1">
    <source>
        <dbReference type="EMBL" id="MCW3789701.1"/>
    </source>
</evidence>
<gene>
    <name evidence="1" type="ORF">OM075_24795</name>
</gene>
<dbReference type="AlphaFoldDB" id="A0AAE3M9E7"/>
<dbReference type="Proteomes" id="UP001209229">
    <property type="component" value="Unassembled WGS sequence"/>
</dbReference>
<comment type="caution">
    <text evidence="1">The sequence shown here is derived from an EMBL/GenBank/DDBJ whole genome shotgun (WGS) entry which is preliminary data.</text>
</comment>
<reference evidence="1" key="1">
    <citation type="submission" date="2022-10" db="EMBL/GenBank/DDBJ databases">
        <authorList>
            <person name="Yu W.X."/>
        </authorList>
    </citation>
    <scope>NUCLEOTIDE SEQUENCE</scope>
    <source>
        <strain evidence="1">AAT</strain>
    </source>
</reference>
<keyword evidence="2" id="KW-1185">Reference proteome</keyword>
<organism evidence="1 2">
    <name type="scientific">Plebeiibacterium sediminum</name>
    <dbReference type="NCBI Taxonomy" id="2992112"/>
    <lineage>
        <taxon>Bacteria</taxon>
        <taxon>Pseudomonadati</taxon>
        <taxon>Bacteroidota</taxon>
        <taxon>Bacteroidia</taxon>
        <taxon>Marinilabiliales</taxon>
        <taxon>Marinilabiliaceae</taxon>
        <taxon>Plebeiibacterium</taxon>
    </lineage>
</organism>
<dbReference type="EMBL" id="JAPDPJ010000166">
    <property type="protein sequence ID" value="MCW3789701.1"/>
    <property type="molecule type" value="Genomic_DNA"/>
</dbReference>
<accession>A0AAE3M9E7</accession>
<protein>
    <submittedName>
        <fullName evidence="1">Uncharacterized protein</fullName>
    </submittedName>
</protein>
<proteinExistence type="predicted"/>